<evidence type="ECO:0000256" key="1">
    <source>
        <dbReference type="SAM" id="MobiDB-lite"/>
    </source>
</evidence>
<proteinExistence type="predicted"/>
<evidence type="ECO:0008006" key="4">
    <source>
        <dbReference type="Google" id="ProtNLM"/>
    </source>
</evidence>
<organism evidence="2 3">
    <name type="scientific">Pseudochryseolinea flava</name>
    <dbReference type="NCBI Taxonomy" id="2059302"/>
    <lineage>
        <taxon>Bacteria</taxon>
        <taxon>Pseudomonadati</taxon>
        <taxon>Bacteroidota</taxon>
        <taxon>Cytophagia</taxon>
        <taxon>Cytophagales</taxon>
        <taxon>Fulvivirgaceae</taxon>
        <taxon>Pseudochryseolinea</taxon>
    </lineage>
</organism>
<name>A0A364XVV8_9BACT</name>
<evidence type="ECO:0000313" key="2">
    <source>
        <dbReference type="EMBL" id="RAV98316.1"/>
    </source>
</evidence>
<dbReference type="Proteomes" id="UP000251889">
    <property type="component" value="Unassembled WGS sequence"/>
</dbReference>
<comment type="caution">
    <text evidence="2">The sequence shown here is derived from an EMBL/GenBank/DDBJ whole genome shotgun (WGS) entry which is preliminary data.</text>
</comment>
<dbReference type="AlphaFoldDB" id="A0A364XVV8"/>
<evidence type="ECO:0000313" key="3">
    <source>
        <dbReference type="Proteomes" id="UP000251889"/>
    </source>
</evidence>
<accession>A0A364XVV8</accession>
<reference evidence="2 3" key="1">
    <citation type="submission" date="2018-06" db="EMBL/GenBank/DDBJ databases">
        <title>Chryseolinea flavus sp. nov., a member of the phylum Bacteroidetes isolated from soil.</title>
        <authorList>
            <person name="Li Y."/>
            <person name="Wang J."/>
        </authorList>
    </citation>
    <scope>NUCLEOTIDE SEQUENCE [LARGE SCALE GENOMIC DNA]</scope>
    <source>
        <strain evidence="2 3">SDU1-6</strain>
    </source>
</reference>
<dbReference type="EMBL" id="QMFY01000019">
    <property type="protein sequence ID" value="RAV98316.1"/>
    <property type="molecule type" value="Genomic_DNA"/>
</dbReference>
<protein>
    <recommendedName>
        <fullName evidence="4">Outer membrane protein beta-barrel domain-containing protein</fullName>
    </recommendedName>
</protein>
<feature type="compositionally biased region" description="Acidic residues" evidence="1">
    <location>
        <begin position="77"/>
        <end position="95"/>
    </location>
</feature>
<feature type="region of interest" description="Disordered" evidence="1">
    <location>
        <begin position="63"/>
        <end position="109"/>
    </location>
</feature>
<sequence length="316" mass="36571">MLIAAFTIQAQQKQDTVIIELAKTSRVIFTMRDKQDLEILKHYDFNELFKDILKKLESRDTTAVAADSTTQQPTIAQEEEEVEEDWSSDNDDDNNDNNRGRRRRGTSQSFNFDLGTNNYLADGKFPEADNQPYAVRPWGSWYVGIASVQRTRLSNKFFLEWSIGASWYNFKFEKDNVIVQKTDDGVTFSEDTRDLEFKKSKLTSSYVMASIVPVIDFGGSADKSRLWDNDSDAFRFGVGPYVGYRISSHSKMVYVEDGDREKDKERDNFYLNNFRYGLRLQIGYRSTDLFFNYDLNELFAENKGPKLNAFSFGVTF</sequence>
<gene>
    <name evidence="2" type="ORF">DQQ10_24520</name>
</gene>
<keyword evidence="3" id="KW-1185">Reference proteome</keyword>